<evidence type="ECO:0000313" key="8">
    <source>
        <dbReference type="EMBL" id="CAF1559218.1"/>
    </source>
</evidence>
<dbReference type="PANTHER" id="PTHR19376">
    <property type="entry name" value="DNA-DIRECTED RNA POLYMERASE"/>
    <property type="match status" value="1"/>
</dbReference>
<dbReference type="Pfam" id="PF00623">
    <property type="entry name" value="RNA_pol_Rpb1_2"/>
    <property type="match status" value="1"/>
</dbReference>
<dbReference type="Gene3D" id="2.40.40.20">
    <property type="match status" value="1"/>
</dbReference>
<dbReference type="SUPFAM" id="SSF64484">
    <property type="entry name" value="beta and beta-prime subunits of DNA dependent RNA-polymerase"/>
    <property type="match status" value="1"/>
</dbReference>
<keyword evidence="3" id="KW-0240">DNA-directed RNA polymerase</keyword>
<feature type="domain" description="RNA polymerase N-terminal" evidence="7">
    <location>
        <begin position="3"/>
        <end position="181"/>
    </location>
</feature>
<dbReference type="GO" id="GO:0003677">
    <property type="term" value="F:DNA binding"/>
    <property type="evidence" value="ECO:0007669"/>
    <property type="project" value="InterPro"/>
</dbReference>
<sequence length="258" mass="29692">NRSSLTNTLRGVTNEEKLNNLWVKMQITVNSIFDSSLDNRSGARVGKGIRQVIEKKEGLFRMYMMGKRVNYAGRSVISPDPFIAIYQVGIPEIFTKKLTYPQLVTRHNVHELRQLILNGSDVHPGEKQHSNTSLMFRKNVYRHLRTGDYVLVNRQPRLHRPNGIPLTGLIQDHVLAGRTLAMRDRVFEKSDYQQLVYNAIGSHSRRKIHLLPPCIWKPKQLWTGKQIISTILLYIQPVNEASLNLDSKSKLSMKVKKN</sequence>
<evidence type="ECO:0000256" key="2">
    <source>
        <dbReference type="ARBA" id="ARBA00012418"/>
    </source>
</evidence>
<evidence type="ECO:0000256" key="5">
    <source>
        <dbReference type="ARBA" id="ARBA00022695"/>
    </source>
</evidence>
<dbReference type="GO" id="GO:0006351">
    <property type="term" value="P:DNA-templated transcription"/>
    <property type="evidence" value="ECO:0007669"/>
    <property type="project" value="InterPro"/>
</dbReference>
<keyword evidence="10" id="KW-1185">Reference proteome</keyword>
<dbReference type="InterPro" id="IPR000722">
    <property type="entry name" value="RNA_pol_asu"/>
</dbReference>
<keyword evidence="6" id="KW-0804">Transcription</keyword>
<evidence type="ECO:0000259" key="7">
    <source>
        <dbReference type="SMART" id="SM00663"/>
    </source>
</evidence>
<evidence type="ECO:0000313" key="10">
    <source>
        <dbReference type="Proteomes" id="UP000663870"/>
    </source>
</evidence>
<reference evidence="9" key="1">
    <citation type="submission" date="2021-02" db="EMBL/GenBank/DDBJ databases">
        <authorList>
            <person name="Nowell W R."/>
        </authorList>
    </citation>
    <scope>NUCLEOTIDE SEQUENCE</scope>
</reference>
<evidence type="ECO:0000256" key="4">
    <source>
        <dbReference type="ARBA" id="ARBA00022679"/>
    </source>
</evidence>
<dbReference type="InterPro" id="IPR006592">
    <property type="entry name" value="RNA_pol_N"/>
</dbReference>
<dbReference type="Proteomes" id="UP000663854">
    <property type="component" value="Unassembled WGS sequence"/>
</dbReference>
<organism evidence="9 10">
    <name type="scientific">Rotaria sordida</name>
    <dbReference type="NCBI Taxonomy" id="392033"/>
    <lineage>
        <taxon>Eukaryota</taxon>
        <taxon>Metazoa</taxon>
        <taxon>Spiralia</taxon>
        <taxon>Gnathifera</taxon>
        <taxon>Rotifera</taxon>
        <taxon>Eurotatoria</taxon>
        <taxon>Bdelloidea</taxon>
        <taxon>Philodinida</taxon>
        <taxon>Philodinidae</taxon>
        <taxon>Rotaria</taxon>
    </lineage>
</organism>
<dbReference type="PANTHER" id="PTHR19376:SF11">
    <property type="entry name" value="DNA-DIRECTED RNA POLYMERASE I SUBUNIT RPA1"/>
    <property type="match status" value="1"/>
</dbReference>
<gene>
    <name evidence="9" type="ORF">JXQ802_LOCUS58432</name>
    <name evidence="8" type="ORF">PYM288_LOCUS41804</name>
</gene>
<comment type="similarity">
    <text evidence="1">Belongs to the RNA polymerase beta' chain family.</text>
</comment>
<dbReference type="SMART" id="SM00663">
    <property type="entry name" value="RPOLA_N"/>
    <property type="match status" value="1"/>
</dbReference>
<evidence type="ECO:0000256" key="1">
    <source>
        <dbReference type="ARBA" id="ARBA00006460"/>
    </source>
</evidence>
<dbReference type="EMBL" id="CAJNOL010016785">
    <property type="protein sequence ID" value="CAF1676352.1"/>
    <property type="molecule type" value="Genomic_DNA"/>
</dbReference>
<feature type="non-terminal residue" evidence="9">
    <location>
        <position position="1"/>
    </location>
</feature>
<proteinExistence type="inferred from homology"/>
<accession>A0A816GNQ9</accession>
<dbReference type="InterPro" id="IPR042102">
    <property type="entry name" value="RNA_pol_Rpb1_3_sf"/>
</dbReference>
<dbReference type="GO" id="GO:0005736">
    <property type="term" value="C:RNA polymerase I complex"/>
    <property type="evidence" value="ECO:0007669"/>
    <property type="project" value="TreeGrafter"/>
</dbReference>
<evidence type="ECO:0000256" key="6">
    <source>
        <dbReference type="ARBA" id="ARBA00023163"/>
    </source>
</evidence>
<dbReference type="EC" id="2.7.7.6" evidence="2"/>
<dbReference type="GO" id="GO:0003899">
    <property type="term" value="F:DNA-directed RNA polymerase activity"/>
    <property type="evidence" value="ECO:0007669"/>
    <property type="project" value="UniProtKB-EC"/>
</dbReference>
<keyword evidence="5" id="KW-0548">Nucleotidyltransferase</keyword>
<dbReference type="Gene3D" id="1.10.274.100">
    <property type="entry name" value="RNA polymerase Rpb1, domain 3"/>
    <property type="match status" value="1"/>
</dbReference>
<protein>
    <recommendedName>
        <fullName evidence="2">DNA-directed RNA polymerase</fullName>
        <ecNumber evidence="2">2.7.7.6</ecNumber>
    </recommendedName>
</protein>
<evidence type="ECO:0000313" key="9">
    <source>
        <dbReference type="EMBL" id="CAF1676352.1"/>
    </source>
</evidence>
<name>A0A816GNQ9_9BILA</name>
<keyword evidence="4" id="KW-0808">Transferase</keyword>
<evidence type="ECO:0000256" key="3">
    <source>
        <dbReference type="ARBA" id="ARBA00022478"/>
    </source>
</evidence>
<dbReference type="InterPro" id="IPR045867">
    <property type="entry name" value="DNA-dir_RpoC_beta_prime"/>
</dbReference>
<dbReference type="EMBL" id="CAJNOH010014869">
    <property type="protein sequence ID" value="CAF1559218.1"/>
    <property type="molecule type" value="Genomic_DNA"/>
</dbReference>
<dbReference type="AlphaFoldDB" id="A0A816GNQ9"/>
<dbReference type="Proteomes" id="UP000663870">
    <property type="component" value="Unassembled WGS sequence"/>
</dbReference>
<comment type="caution">
    <text evidence="9">The sequence shown here is derived from an EMBL/GenBank/DDBJ whole genome shotgun (WGS) entry which is preliminary data.</text>
</comment>